<organism evidence="2 3">
    <name type="scientific">Actinidia rufa</name>
    <dbReference type="NCBI Taxonomy" id="165716"/>
    <lineage>
        <taxon>Eukaryota</taxon>
        <taxon>Viridiplantae</taxon>
        <taxon>Streptophyta</taxon>
        <taxon>Embryophyta</taxon>
        <taxon>Tracheophyta</taxon>
        <taxon>Spermatophyta</taxon>
        <taxon>Magnoliopsida</taxon>
        <taxon>eudicotyledons</taxon>
        <taxon>Gunneridae</taxon>
        <taxon>Pentapetalae</taxon>
        <taxon>asterids</taxon>
        <taxon>Ericales</taxon>
        <taxon>Actinidiaceae</taxon>
        <taxon>Actinidia</taxon>
    </lineage>
</organism>
<dbReference type="AlphaFoldDB" id="A0A7J0F1J1"/>
<dbReference type="GO" id="GO:0016301">
    <property type="term" value="F:kinase activity"/>
    <property type="evidence" value="ECO:0007669"/>
    <property type="project" value="UniProtKB-KW"/>
</dbReference>
<keyword evidence="2" id="KW-0418">Kinase</keyword>
<accession>A0A7J0F1J1</accession>
<feature type="region of interest" description="Disordered" evidence="1">
    <location>
        <begin position="138"/>
        <end position="167"/>
    </location>
</feature>
<dbReference type="PANTHER" id="PTHR32444">
    <property type="entry name" value="BULB-TYPE LECTIN DOMAIN-CONTAINING PROTEIN"/>
    <property type="match status" value="1"/>
</dbReference>
<evidence type="ECO:0000313" key="3">
    <source>
        <dbReference type="Proteomes" id="UP000585474"/>
    </source>
</evidence>
<keyword evidence="3" id="KW-1185">Reference proteome</keyword>
<gene>
    <name evidence="2" type="ORF">Acr_08g0001630</name>
</gene>
<evidence type="ECO:0000256" key="1">
    <source>
        <dbReference type="SAM" id="MobiDB-lite"/>
    </source>
</evidence>
<evidence type="ECO:0000313" key="2">
    <source>
        <dbReference type="EMBL" id="GFY91767.1"/>
    </source>
</evidence>
<dbReference type="PANTHER" id="PTHR32444:SF235">
    <property type="entry name" value="OS01G0783900 PROTEIN"/>
    <property type="match status" value="1"/>
</dbReference>
<dbReference type="OrthoDB" id="1731161at2759"/>
<name>A0A7J0F1J1_9ERIC</name>
<sequence>MGVDPRGSPQIVIWDGLDRTLEKRALEWSNIYCSDLLRFQIAWDGNEEQLWWDEGRNEWSVLQLQPANESVSKGLYPRTRANGRAEIGQAVVLEGHSYNLMEAENSEDCEENCSKNYGGNDLYIRVANSELELSTSRWKNNQLPPIDERRNRDSSTDFSGPDDLSAERQQCNGSELSVFSFSEVAAATNNFSEKNKLGKGGFGSVYKPTFTSMRSFGGIDLVRESQDVASSNDVTVSLIIGR</sequence>
<feature type="compositionally biased region" description="Basic and acidic residues" evidence="1">
    <location>
        <begin position="146"/>
        <end position="155"/>
    </location>
</feature>
<protein>
    <submittedName>
        <fullName evidence="2">Cysteine-rich RLK (RECEPTOR-like protein kinase) 18</fullName>
    </submittedName>
</protein>
<dbReference type="Proteomes" id="UP000585474">
    <property type="component" value="Unassembled WGS sequence"/>
</dbReference>
<dbReference type="InterPro" id="IPR011009">
    <property type="entry name" value="Kinase-like_dom_sf"/>
</dbReference>
<keyword evidence="2" id="KW-0675">Receptor</keyword>
<dbReference type="Gene3D" id="3.30.200.20">
    <property type="entry name" value="Phosphorylase Kinase, domain 1"/>
    <property type="match status" value="1"/>
</dbReference>
<proteinExistence type="predicted"/>
<comment type="caution">
    <text evidence="2">The sequence shown here is derived from an EMBL/GenBank/DDBJ whole genome shotgun (WGS) entry which is preliminary data.</text>
</comment>
<dbReference type="EMBL" id="BJWL01000008">
    <property type="protein sequence ID" value="GFY91767.1"/>
    <property type="molecule type" value="Genomic_DNA"/>
</dbReference>
<reference evidence="2 3" key="1">
    <citation type="submission" date="2019-07" db="EMBL/GenBank/DDBJ databases">
        <title>De Novo Assembly of kiwifruit Actinidia rufa.</title>
        <authorList>
            <person name="Sugita-Konishi S."/>
            <person name="Sato K."/>
            <person name="Mori E."/>
            <person name="Abe Y."/>
            <person name="Kisaki G."/>
            <person name="Hamano K."/>
            <person name="Suezawa K."/>
            <person name="Otani M."/>
            <person name="Fukuda T."/>
            <person name="Manabe T."/>
            <person name="Gomi K."/>
            <person name="Tabuchi M."/>
            <person name="Akimitsu K."/>
            <person name="Kataoka I."/>
        </authorList>
    </citation>
    <scope>NUCLEOTIDE SEQUENCE [LARGE SCALE GENOMIC DNA]</scope>
    <source>
        <strain evidence="3">cv. Fuchu</strain>
    </source>
</reference>
<keyword evidence="2" id="KW-0808">Transferase</keyword>
<dbReference type="SUPFAM" id="SSF56112">
    <property type="entry name" value="Protein kinase-like (PK-like)"/>
    <property type="match status" value="1"/>
</dbReference>